<gene>
    <name evidence="2" type="ordered locus">P9303_16631</name>
</gene>
<evidence type="ECO:0000259" key="1">
    <source>
        <dbReference type="Pfam" id="PF00535"/>
    </source>
</evidence>
<keyword evidence="2" id="KW-0808">Transferase</keyword>
<feature type="domain" description="Glycosyltransferase 2-like" evidence="1">
    <location>
        <begin position="8"/>
        <end position="167"/>
    </location>
</feature>
<organism evidence="2 3">
    <name type="scientific">Prochlorococcus marinus (strain MIT 9303)</name>
    <dbReference type="NCBI Taxonomy" id="59922"/>
    <lineage>
        <taxon>Bacteria</taxon>
        <taxon>Bacillati</taxon>
        <taxon>Cyanobacteriota</taxon>
        <taxon>Cyanophyceae</taxon>
        <taxon>Synechococcales</taxon>
        <taxon>Prochlorococcaceae</taxon>
        <taxon>Prochlorococcus</taxon>
    </lineage>
</organism>
<dbReference type="PANTHER" id="PTHR43685:SF3">
    <property type="entry name" value="SLR2126 PROTEIN"/>
    <property type="match status" value="1"/>
</dbReference>
<dbReference type="AlphaFoldDB" id="A2CA97"/>
<dbReference type="PANTHER" id="PTHR43685">
    <property type="entry name" value="GLYCOSYLTRANSFERASE"/>
    <property type="match status" value="1"/>
</dbReference>
<reference evidence="2 3" key="1">
    <citation type="journal article" date="2007" name="PLoS Genet.">
        <title>Patterns and implications of gene gain and loss in the evolution of Prochlorococcus.</title>
        <authorList>
            <person name="Kettler G.C."/>
            <person name="Martiny A.C."/>
            <person name="Huang K."/>
            <person name="Zucker J."/>
            <person name="Coleman M.L."/>
            <person name="Rodrigue S."/>
            <person name="Chen F."/>
            <person name="Lapidus A."/>
            <person name="Ferriera S."/>
            <person name="Johnson J."/>
            <person name="Steglich C."/>
            <person name="Church G.M."/>
            <person name="Richardson P."/>
            <person name="Chisholm S.W."/>
        </authorList>
    </citation>
    <scope>NUCLEOTIDE SEQUENCE [LARGE SCALE GENOMIC DNA]</scope>
    <source>
        <strain evidence="2 3">MIT 9303</strain>
    </source>
</reference>
<dbReference type="SUPFAM" id="SSF53448">
    <property type="entry name" value="Nucleotide-diphospho-sugar transferases"/>
    <property type="match status" value="1"/>
</dbReference>
<sequence length="314" mass="36377">MWLRMFASVVIPTYNRRSILEKCLLALEQQVLFSEPDGYEVVVVDDGSTDGTPSWLRDEASRFPHVRMVEQEHGGPAEGRNRGVDNARGDLIVFIDSDLVVTESFLACHARALRKSWQQRGDRLSFTYGAVINTANFEQPTTEPHKFQDNSWAYFATGNVAIDREVLERSGLFDTNFRLYGWEDLELGERLRQMDVELVKCPEAVGYHWHPALRLEQVPDLIRVERERAKMGLVFYRKHPTRRVRFIIQFTWLHRLLWELLTLGGLLNERNLRPLLGWLIRNGHQGLAMELLRLPLNRIGVRALFKEAALTGLR</sequence>
<dbReference type="HOGENOM" id="CLU_045323_0_0_3"/>
<dbReference type="Gene3D" id="3.90.550.10">
    <property type="entry name" value="Spore Coat Polysaccharide Biosynthesis Protein SpsA, Chain A"/>
    <property type="match status" value="1"/>
</dbReference>
<dbReference type="BioCyc" id="PMAR59922:G1G80-1445-MONOMER"/>
<evidence type="ECO:0000313" key="2">
    <source>
        <dbReference type="EMBL" id="ABM78407.1"/>
    </source>
</evidence>
<dbReference type="InterPro" id="IPR029044">
    <property type="entry name" value="Nucleotide-diphossugar_trans"/>
</dbReference>
<dbReference type="Proteomes" id="UP000002274">
    <property type="component" value="Chromosome"/>
</dbReference>
<dbReference type="EMBL" id="CP000554">
    <property type="protein sequence ID" value="ABM78407.1"/>
    <property type="molecule type" value="Genomic_DNA"/>
</dbReference>
<name>A2CA97_PROM3</name>
<dbReference type="InterPro" id="IPR050834">
    <property type="entry name" value="Glycosyltransf_2"/>
</dbReference>
<dbReference type="InterPro" id="IPR001173">
    <property type="entry name" value="Glyco_trans_2-like"/>
</dbReference>
<accession>A2CA97</accession>
<dbReference type="STRING" id="59922.P9303_16631"/>
<dbReference type="GO" id="GO:0016740">
    <property type="term" value="F:transferase activity"/>
    <property type="evidence" value="ECO:0007669"/>
    <property type="project" value="UniProtKB-KW"/>
</dbReference>
<dbReference type="Pfam" id="PF00535">
    <property type="entry name" value="Glycos_transf_2"/>
    <property type="match status" value="1"/>
</dbReference>
<dbReference type="CAZy" id="GT2">
    <property type="family name" value="Glycosyltransferase Family 2"/>
</dbReference>
<dbReference type="KEGG" id="pmf:P9303_16631"/>
<evidence type="ECO:0000313" key="3">
    <source>
        <dbReference type="Proteomes" id="UP000002274"/>
    </source>
</evidence>
<proteinExistence type="predicted"/>
<protein>
    <submittedName>
        <fullName evidence="2">Glycosyl transferase, family 2</fullName>
    </submittedName>
</protein>